<sequence>MASITRGSIVWIDDQNECYAQDCTGMVKLLNANFEPSVTVTSPLSGSGTAADPLSTSISVTSPLSGSGTVVDPLSLGSGTTNGDVMQWNGNSWIGTALPPIPGATILSNDVTDSSITFNQSQGATTPLTSASITLPADMTTSILLFYCYFQTVMSVIPDSGFILQATFTINGNDYPTLVYWIQRVGNPYTNSGACIGTVNMTVDSGTLSTGDVIGVSFRLNAQTTNQWSSTVDLPFNLSIPRGRLIVIGN</sequence>
<reference evidence="1" key="1">
    <citation type="journal article" date="2019" name="MBio">
        <title>Virus Genomes from Deep Sea Sediments Expand the Ocean Megavirome and Support Independent Origins of Viral Gigantism.</title>
        <authorList>
            <person name="Backstrom D."/>
            <person name="Yutin N."/>
            <person name="Jorgensen S.L."/>
            <person name="Dharamshi J."/>
            <person name="Homa F."/>
            <person name="Zaremba-Niedwiedzka K."/>
            <person name="Spang A."/>
            <person name="Wolf Y.I."/>
            <person name="Koonin E.V."/>
            <person name="Ettema T.J."/>
        </authorList>
    </citation>
    <scope>NUCLEOTIDE SEQUENCE</scope>
</reference>
<evidence type="ECO:0000313" key="1">
    <source>
        <dbReference type="EMBL" id="QBK85993.1"/>
    </source>
</evidence>
<gene>
    <name evidence="1" type="ORF">LCMAC101_05880</name>
</gene>
<organism evidence="1">
    <name type="scientific">Marseillevirus LCMAC101</name>
    <dbReference type="NCBI Taxonomy" id="2506602"/>
    <lineage>
        <taxon>Viruses</taxon>
        <taxon>Varidnaviria</taxon>
        <taxon>Bamfordvirae</taxon>
        <taxon>Nucleocytoviricota</taxon>
        <taxon>Megaviricetes</taxon>
        <taxon>Pimascovirales</taxon>
        <taxon>Pimascovirales incertae sedis</taxon>
        <taxon>Marseilleviridae</taxon>
    </lineage>
</organism>
<accession>A0A481YRU3</accession>
<dbReference type="EMBL" id="MK500328">
    <property type="protein sequence ID" value="QBK85993.1"/>
    <property type="molecule type" value="Genomic_DNA"/>
</dbReference>
<protein>
    <submittedName>
        <fullName evidence="1">Uncharacterized protein</fullName>
    </submittedName>
</protein>
<proteinExistence type="predicted"/>
<name>A0A481YRU3_9VIRU</name>